<dbReference type="RefSeq" id="WP_036207099.1">
    <property type="nucleotide sequence ID" value="NZ_CP020931.1"/>
</dbReference>
<dbReference type="SUPFAM" id="SSF54001">
    <property type="entry name" value="Cysteine proteinases"/>
    <property type="match status" value="1"/>
</dbReference>
<dbReference type="EMBL" id="CP020931">
    <property type="protein sequence ID" value="ARM84361.1"/>
    <property type="molecule type" value="Genomic_DNA"/>
</dbReference>
<dbReference type="InterPro" id="IPR038765">
    <property type="entry name" value="Papain-like_cys_pep_sf"/>
</dbReference>
<dbReference type="STRING" id="1420917.AU15_15895"/>
<dbReference type="PANTHER" id="PTHR39327:SF1">
    <property type="entry name" value="BLR5470 PROTEIN"/>
    <property type="match status" value="1"/>
</dbReference>
<dbReference type="GeneID" id="77256232"/>
<organism evidence="1 2">
    <name type="scientific">Marinobacter salarius</name>
    <dbReference type="NCBI Taxonomy" id="1420917"/>
    <lineage>
        <taxon>Bacteria</taxon>
        <taxon>Pseudomonadati</taxon>
        <taxon>Pseudomonadota</taxon>
        <taxon>Gammaproteobacteria</taxon>
        <taxon>Pseudomonadales</taxon>
        <taxon>Marinobacteraceae</taxon>
        <taxon>Marinobacter</taxon>
    </lineage>
</organism>
<dbReference type="Gene3D" id="3.10.620.30">
    <property type="match status" value="1"/>
</dbReference>
<protein>
    <submittedName>
        <fullName evidence="1">Bacterial transglutaminase-like cysteine proteinase BTLCP</fullName>
    </submittedName>
</protein>
<evidence type="ECO:0000313" key="2">
    <source>
        <dbReference type="Proteomes" id="UP000193100"/>
    </source>
</evidence>
<dbReference type="AlphaFoldDB" id="A0A1W6KAE0"/>
<gene>
    <name evidence="1" type="ORF">MARSALSMR5_02288</name>
</gene>
<dbReference type="InterPro" id="IPR010319">
    <property type="entry name" value="Transglutaminase-like_Cys_pept"/>
</dbReference>
<dbReference type="Pfam" id="PF06035">
    <property type="entry name" value="Peptidase_C93"/>
    <property type="match status" value="1"/>
</dbReference>
<dbReference type="Proteomes" id="UP000193100">
    <property type="component" value="Chromosome"/>
</dbReference>
<evidence type="ECO:0000313" key="1">
    <source>
        <dbReference type="EMBL" id="ARM84361.1"/>
    </source>
</evidence>
<accession>A0A1W6KAE0</accession>
<proteinExistence type="predicted"/>
<reference evidence="1 2" key="1">
    <citation type="submission" date="2017-04" db="EMBL/GenBank/DDBJ databases">
        <title>Genome Sequence of Marinobacter salarius strain SMR5 Isolated from a culture of the Diatom Skeletonema marinoi.</title>
        <authorList>
            <person name="Topel M."/>
            <person name="Pinder M.I.M."/>
            <person name="Johansson O.N."/>
            <person name="Kourtchenko O."/>
            <person name="Godhe A."/>
            <person name="Clarke A.K."/>
        </authorList>
    </citation>
    <scope>NUCLEOTIDE SEQUENCE [LARGE SCALE GENOMIC DNA]</scope>
    <source>
        <strain evidence="1 2">SMR5</strain>
    </source>
</reference>
<name>A0A1W6KAE0_9GAMM</name>
<sequence length="220" mass="25233">METAASNPRRSGSLLSMLLMVITLTVAAFELSERLMTYVRSEFGQEAHDRLETWQNLHDMASRAAIDRQLRLVNSFFNRVRFVSDIAHWGEEDYWATPVELLTTNGGDCEDFSIAKYLTLKSMGVPDEQLRIVYVKALELNQAHMVLAWYPEPDADPLILDNLINEIKPASQRQDLEPVYSFNGDGLWLNRSSGDSERIGEARKLEHWQSLNDRMVDSLR</sequence>
<dbReference type="PANTHER" id="PTHR39327">
    <property type="match status" value="1"/>
</dbReference>